<dbReference type="Proteomes" id="UP000837803">
    <property type="component" value="Unassembled WGS sequence"/>
</dbReference>
<dbReference type="Pfam" id="PF14592">
    <property type="entry name" value="Chondroitinas_B"/>
    <property type="match status" value="1"/>
</dbReference>
<dbReference type="InterPro" id="IPR039448">
    <property type="entry name" value="Beta_helix"/>
</dbReference>
<dbReference type="InterPro" id="IPR006626">
    <property type="entry name" value="PbH1"/>
</dbReference>
<dbReference type="CDD" id="cd14251">
    <property type="entry name" value="PL-6"/>
    <property type="match status" value="1"/>
</dbReference>
<name>A0ABN8F3P2_9BACT</name>
<evidence type="ECO:0000313" key="3">
    <source>
        <dbReference type="Proteomes" id="UP000837803"/>
    </source>
</evidence>
<protein>
    <recommendedName>
        <fullName evidence="1">Right handed beta helix domain-containing protein</fullName>
    </recommendedName>
</protein>
<evidence type="ECO:0000313" key="2">
    <source>
        <dbReference type="EMBL" id="CAH0998696.1"/>
    </source>
</evidence>
<evidence type="ECO:0000259" key="1">
    <source>
        <dbReference type="Pfam" id="PF13229"/>
    </source>
</evidence>
<dbReference type="InterPro" id="IPR012334">
    <property type="entry name" value="Pectin_lyas_fold"/>
</dbReference>
<dbReference type="SUPFAM" id="SSF51126">
    <property type="entry name" value="Pectin lyase-like"/>
    <property type="match status" value="2"/>
</dbReference>
<dbReference type="SMART" id="SM00710">
    <property type="entry name" value="PbH1"/>
    <property type="match status" value="6"/>
</dbReference>
<gene>
    <name evidence="2" type="ORF">LEM8419_00042</name>
</gene>
<feature type="domain" description="Right handed beta helix" evidence="1">
    <location>
        <begin position="551"/>
        <end position="698"/>
    </location>
</feature>
<proteinExistence type="predicted"/>
<sequence>MCLVVGFGCGSPEPRIDTSDGLRQAIATAKAGDEIVLANGTYTDLALDFTGRGTEGKPIRLVAQEKGKVFLEGESYLRLSGEHLVVEGLVFRNGHTPTSEVISFRTAKDSLCTNCRVTECVIDNYNPSERFESDYWVGIYGRNNRFDHNYLTGKRNQGVTLAVRLDSEESRENFHRIDHNYFGERPLLGSNGGETLRIGTSHYSLSNSNTLVESNYFDRCSGEVEIVSSKSGANEFRGNTFHECQGTLTMRHGNGTVVDGNFLLGNGKPNTGGIRIINAGQQVTNNYLYGVTGHRFRAALAIMNGVPDSPINRYHQVTDAEARGNVFIDCDHIELGVGSDGERSAAPERSLIADNVFVNRKRSDLFTVHDDISGITFRDNLLDEQLTAPQEAGFRNIAIELAGAEGLLLPTGLPAADSIRTRMADRGTPENCGVDWYPIREEGQVFGNGKTIRITPGENTLSDAIAQSAAGDVIALSAGEYLQTKAIDLRHPLTITASGGEKPTLLFRKTSFINLENGGALTLQGVRVDGRECLDQPLNSVIRTSRYSMVNNYKLIIENCDFTELDVNHSFDVVRVAKHTFADSIVLRNSTFHNVSGSVLPLHQENDDIGIYNAENVVIENCDFDQIGQAALHLYRGGTDESTFGPFLTIDRCTFDEVGMDRRNRSDSAIRLYGPQSVSITNSIFDDSAPVRLHLVVGDPVISLADCVFSGGTELLDNGAPYTTENLLFLPEPITTLPDGRAIGSQLQ</sequence>
<accession>A0ABN8F3P2</accession>
<dbReference type="Pfam" id="PF13229">
    <property type="entry name" value="Beta_helix"/>
    <property type="match status" value="1"/>
</dbReference>
<dbReference type="InterPro" id="IPR011050">
    <property type="entry name" value="Pectin_lyase_fold/virulence"/>
</dbReference>
<reference evidence="2" key="1">
    <citation type="submission" date="2021-12" db="EMBL/GenBank/DDBJ databases">
        <authorList>
            <person name="Rodrigo-Torres L."/>
            <person name="Arahal R. D."/>
            <person name="Lucena T."/>
        </authorList>
    </citation>
    <scope>NUCLEOTIDE SEQUENCE</scope>
    <source>
        <strain evidence="2">CECT 8419</strain>
    </source>
</reference>
<dbReference type="Gene3D" id="2.160.20.10">
    <property type="entry name" value="Single-stranded right-handed beta-helix, Pectin lyase-like"/>
    <property type="match status" value="2"/>
</dbReference>
<comment type="caution">
    <text evidence="2">The sequence shown here is derived from an EMBL/GenBank/DDBJ whole genome shotgun (WGS) entry which is preliminary data.</text>
</comment>
<dbReference type="InterPro" id="IPR039513">
    <property type="entry name" value="PL-6"/>
</dbReference>
<dbReference type="EMBL" id="CAKLPZ010000001">
    <property type="protein sequence ID" value="CAH0998696.1"/>
    <property type="molecule type" value="Genomic_DNA"/>
</dbReference>
<keyword evidence="3" id="KW-1185">Reference proteome</keyword>
<organism evidence="2 3">
    <name type="scientific">Neolewinella maritima</name>
    <dbReference type="NCBI Taxonomy" id="1383882"/>
    <lineage>
        <taxon>Bacteria</taxon>
        <taxon>Pseudomonadati</taxon>
        <taxon>Bacteroidota</taxon>
        <taxon>Saprospiria</taxon>
        <taxon>Saprospirales</taxon>
        <taxon>Lewinellaceae</taxon>
        <taxon>Neolewinella</taxon>
    </lineage>
</organism>